<evidence type="ECO:0008006" key="3">
    <source>
        <dbReference type="Google" id="ProtNLM"/>
    </source>
</evidence>
<dbReference type="PANTHER" id="PTHR10492:SF57">
    <property type="entry name" value="ATP-DEPENDENT DNA HELICASE"/>
    <property type="match status" value="1"/>
</dbReference>
<evidence type="ECO:0000313" key="2">
    <source>
        <dbReference type="Proteomes" id="UP000299102"/>
    </source>
</evidence>
<sequence>MYSVEWQKRELPRAHILLWMSEKIRPDKIDAIIYAEIPDPETDPEFYEIVTTNMIHVPCGKHNMSSPCIIENKCSKRHLRALLADTITGNDGYPLYRRRSEENNGRTLILKVKYKNVLVDNSWIVPY</sequence>
<dbReference type="AlphaFoldDB" id="A0A4C1V5E8"/>
<proteinExistence type="predicted"/>
<protein>
    <recommendedName>
        <fullName evidence="3">Helitron helicase-like domain-containing protein</fullName>
    </recommendedName>
</protein>
<dbReference type="PANTHER" id="PTHR10492">
    <property type="match status" value="1"/>
</dbReference>
<dbReference type="EMBL" id="BGZK01000271">
    <property type="protein sequence ID" value="GBP33234.1"/>
    <property type="molecule type" value="Genomic_DNA"/>
</dbReference>
<accession>A0A4C1V5E8</accession>
<dbReference type="OrthoDB" id="1728974at2759"/>
<keyword evidence="2" id="KW-1185">Reference proteome</keyword>
<dbReference type="Proteomes" id="UP000299102">
    <property type="component" value="Unassembled WGS sequence"/>
</dbReference>
<gene>
    <name evidence="1" type="ORF">EVAR_5187_1</name>
</gene>
<comment type="caution">
    <text evidence="1">The sequence shown here is derived from an EMBL/GenBank/DDBJ whole genome shotgun (WGS) entry which is preliminary data.</text>
</comment>
<organism evidence="1 2">
    <name type="scientific">Eumeta variegata</name>
    <name type="common">Bagworm moth</name>
    <name type="synonym">Eumeta japonica</name>
    <dbReference type="NCBI Taxonomy" id="151549"/>
    <lineage>
        <taxon>Eukaryota</taxon>
        <taxon>Metazoa</taxon>
        <taxon>Ecdysozoa</taxon>
        <taxon>Arthropoda</taxon>
        <taxon>Hexapoda</taxon>
        <taxon>Insecta</taxon>
        <taxon>Pterygota</taxon>
        <taxon>Neoptera</taxon>
        <taxon>Endopterygota</taxon>
        <taxon>Lepidoptera</taxon>
        <taxon>Glossata</taxon>
        <taxon>Ditrysia</taxon>
        <taxon>Tineoidea</taxon>
        <taxon>Psychidae</taxon>
        <taxon>Oiketicinae</taxon>
        <taxon>Eumeta</taxon>
    </lineage>
</organism>
<dbReference type="STRING" id="151549.A0A4C1V5E8"/>
<evidence type="ECO:0000313" key="1">
    <source>
        <dbReference type="EMBL" id="GBP33234.1"/>
    </source>
</evidence>
<name>A0A4C1V5E8_EUMVA</name>
<reference evidence="1 2" key="1">
    <citation type="journal article" date="2019" name="Commun. Biol.">
        <title>The bagworm genome reveals a unique fibroin gene that provides high tensile strength.</title>
        <authorList>
            <person name="Kono N."/>
            <person name="Nakamura H."/>
            <person name="Ohtoshi R."/>
            <person name="Tomita M."/>
            <person name="Numata K."/>
            <person name="Arakawa K."/>
        </authorList>
    </citation>
    <scope>NUCLEOTIDE SEQUENCE [LARGE SCALE GENOMIC DNA]</scope>
</reference>